<name>A0A137NS86_CONC2</name>
<reference evidence="1 2" key="1">
    <citation type="journal article" date="2015" name="Genome Biol. Evol.">
        <title>Phylogenomic analyses indicate that early fungi evolved digesting cell walls of algal ancestors of land plants.</title>
        <authorList>
            <person name="Chang Y."/>
            <person name="Wang S."/>
            <person name="Sekimoto S."/>
            <person name="Aerts A.L."/>
            <person name="Choi C."/>
            <person name="Clum A."/>
            <person name="LaButti K.M."/>
            <person name="Lindquist E.A."/>
            <person name="Yee Ngan C."/>
            <person name="Ohm R.A."/>
            <person name="Salamov A.A."/>
            <person name="Grigoriev I.V."/>
            <person name="Spatafora J.W."/>
            <person name="Berbee M.L."/>
        </authorList>
    </citation>
    <scope>NUCLEOTIDE SEQUENCE [LARGE SCALE GENOMIC DNA]</scope>
    <source>
        <strain evidence="1 2">NRRL 28638</strain>
    </source>
</reference>
<proteinExistence type="predicted"/>
<accession>A0A137NS86</accession>
<evidence type="ECO:0000313" key="1">
    <source>
        <dbReference type="EMBL" id="KXN65629.1"/>
    </source>
</evidence>
<keyword evidence="2" id="KW-1185">Reference proteome</keyword>
<dbReference type="Proteomes" id="UP000070444">
    <property type="component" value="Unassembled WGS sequence"/>
</dbReference>
<organism evidence="1 2">
    <name type="scientific">Conidiobolus coronatus (strain ATCC 28846 / CBS 209.66 / NRRL 28638)</name>
    <name type="common">Delacroixia coronata</name>
    <dbReference type="NCBI Taxonomy" id="796925"/>
    <lineage>
        <taxon>Eukaryota</taxon>
        <taxon>Fungi</taxon>
        <taxon>Fungi incertae sedis</taxon>
        <taxon>Zoopagomycota</taxon>
        <taxon>Entomophthoromycotina</taxon>
        <taxon>Entomophthoromycetes</taxon>
        <taxon>Entomophthorales</taxon>
        <taxon>Ancylistaceae</taxon>
        <taxon>Conidiobolus</taxon>
    </lineage>
</organism>
<gene>
    <name evidence="1" type="ORF">CONCODRAFT_20635</name>
</gene>
<dbReference type="AlphaFoldDB" id="A0A137NS86"/>
<protein>
    <submittedName>
        <fullName evidence="1">Uncharacterized protein</fullName>
    </submittedName>
</protein>
<evidence type="ECO:0000313" key="2">
    <source>
        <dbReference type="Proteomes" id="UP000070444"/>
    </source>
</evidence>
<dbReference type="EMBL" id="KQ964841">
    <property type="protein sequence ID" value="KXN65629.1"/>
    <property type="molecule type" value="Genomic_DNA"/>
</dbReference>
<sequence length="180" mass="21026">MTRNNFKGSQQYAITSPGIFAKEWKIENNNNNEAFWIQFNLLSPTILSNGNKDPLGKIYSPKIMSFKKNIDLNLQNSLVKVEWSHSFRTFKLVGDTDVRGFEKINWVWKREKFNGKLVLEDYLNGQCIAEFERHRFSRKEVGDLFIYPELPEALNLLIIYSASYSFKHIQRQERSAHGGS</sequence>